<dbReference type="KEGG" id="kge:TQ33_0671"/>
<dbReference type="PROSITE" id="PS50059">
    <property type="entry name" value="FKBP_PPIASE"/>
    <property type="match status" value="1"/>
</dbReference>
<keyword evidence="4 5" id="KW-0413">Isomerase</keyword>
<feature type="domain" description="PPIase FKBP-type" evidence="7">
    <location>
        <begin position="119"/>
        <end position="205"/>
    </location>
</feature>
<dbReference type="PATRIC" id="fig|914150.5.peg.682"/>
<evidence type="ECO:0000256" key="6">
    <source>
        <dbReference type="RuleBase" id="RU003915"/>
    </source>
</evidence>
<dbReference type="Pfam" id="PF01346">
    <property type="entry name" value="FKBP_N"/>
    <property type="match status" value="1"/>
</dbReference>
<dbReference type="EMBL" id="CP010975">
    <property type="protein sequence ID" value="AKE51648.1"/>
    <property type="molecule type" value="Genomic_DNA"/>
</dbReference>
<dbReference type="SUPFAM" id="SSF54534">
    <property type="entry name" value="FKBP-like"/>
    <property type="match status" value="1"/>
</dbReference>
<dbReference type="PANTHER" id="PTHR43811">
    <property type="entry name" value="FKBP-TYPE PEPTIDYL-PROLYL CIS-TRANS ISOMERASE FKPA"/>
    <property type="match status" value="1"/>
</dbReference>
<dbReference type="EC" id="5.2.1.8" evidence="6"/>
<dbReference type="InterPro" id="IPR046357">
    <property type="entry name" value="PPIase_dom_sf"/>
</dbReference>
<evidence type="ECO:0000256" key="2">
    <source>
        <dbReference type="ARBA" id="ARBA00006577"/>
    </source>
</evidence>
<evidence type="ECO:0000259" key="7">
    <source>
        <dbReference type="PROSITE" id="PS50059"/>
    </source>
</evidence>
<comment type="similarity">
    <text evidence="2 6">Belongs to the FKBP-type PPIase family.</text>
</comment>
<dbReference type="STRING" id="914150.TQ33_0671"/>
<proteinExistence type="inferred from homology"/>
<dbReference type="NCBIfam" id="NF008602">
    <property type="entry name" value="PRK11570.1"/>
    <property type="match status" value="1"/>
</dbReference>
<comment type="catalytic activity">
    <reaction evidence="1 5 6">
        <text>[protein]-peptidylproline (omega=180) = [protein]-peptidylproline (omega=0)</text>
        <dbReference type="Rhea" id="RHEA:16237"/>
        <dbReference type="Rhea" id="RHEA-COMP:10747"/>
        <dbReference type="Rhea" id="RHEA-COMP:10748"/>
        <dbReference type="ChEBI" id="CHEBI:83833"/>
        <dbReference type="ChEBI" id="CHEBI:83834"/>
        <dbReference type="EC" id="5.2.1.8"/>
    </reaction>
</comment>
<dbReference type="Gene3D" id="3.10.50.40">
    <property type="match status" value="1"/>
</dbReference>
<evidence type="ECO:0000313" key="8">
    <source>
        <dbReference type="EMBL" id="AKE51648.1"/>
    </source>
</evidence>
<dbReference type="FunFam" id="3.10.50.40:FF:000004">
    <property type="entry name" value="Peptidyl-prolyl cis-trans isomerase"/>
    <property type="match status" value="1"/>
</dbReference>
<gene>
    <name evidence="8" type="ORF">TQ33_0671</name>
</gene>
<dbReference type="GO" id="GO:0003755">
    <property type="term" value="F:peptidyl-prolyl cis-trans isomerase activity"/>
    <property type="evidence" value="ECO:0007669"/>
    <property type="project" value="UniProtKB-UniRule"/>
</dbReference>
<name>A0A0F6RBK7_9GAMM</name>
<dbReference type="RefSeq" id="WP_046560812.1">
    <property type="nucleotide sequence ID" value="NZ_CP010975.1"/>
</dbReference>
<organism evidence="8 9">
    <name type="scientific">Kangiella geojedonensis</name>
    <dbReference type="NCBI Taxonomy" id="914150"/>
    <lineage>
        <taxon>Bacteria</taxon>
        <taxon>Pseudomonadati</taxon>
        <taxon>Pseudomonadota</taxon>
        <taxon>Gammaproteobacteria</taxon>
        <taxon>Kangiellales</taxon>
        <taxon>Kangiellaceae</taxon>
        <taxon>Kangiella</taxon>
    </lineage>
</organism>
<dbReference type="Gene3D" id="1.10.287.460">
    <property type="entry name" value="Peptidyl-prolyl cis-trans isomerase, FKBP-type, N-terminal domain"/>
    <property type="match status" value="1"/>
</dbReference>
<evidence type="ECO:0000256" key="5">
    <source>
        <dbReference type="PROSITE-ProRule" id="PRU00277"/>
    </source>
</evidence>
<dbReference type="Proteomes" id="UP000034071">
    <property type="component" value="Chromosome"/>
</dbReference>
<evidence type="ECO:0000256" key="1">
    <source>
        <dbReference type="ARBA" id="ARBA00000971"/>
    </source>
</evidence>
<keyword evidence="9" id="KW-1185">Reference proteome</keyword>
<dbReference type="HOGENOM" id="CLU_013615_0_3_6"/>
<dbReference type="InterPro" id="IPR000774">
    <property type="entry name" value="PPIase_FKBP_N"/>
</dbReference>
<dbReference type="OrthoDB" id="9814548at2"/>
<dbReference type="Pfam" id="PF00254">
    <property type="entry name" value="FKBP_C"/>
    <property type="match status" value="1"/>
</dbReference>
<dbReference type="AlphaFoldDB" id="A0A0F6RBK7"/>
<dbReference type="GO" id="GO:0006457">
    <property type="term" value="P:protein folding"/>
    <property type="evidence" value="ECO:0007669"/>
    <property type="project" value="InterPro"/>
</dbReference>
<sequence>MSTTDFSTTEAKASYGIGLQMGQQVSGAFPGVTIDAVIAGIQDAFAGNESQVSNEDLNAAFQEIQKIVEEENAQKAKEFAAEGEAFLAENAKRDEVTVLDSGLQYEVITEGSGEIPTAESTVKTHYAGTLVNGQEFDSSYKRGEPAEFPVGGVIPGWTEALQKMPVGSKWKLYVPYNLAYGERGAGGAIGPYQALVFDIELLDIVA</sequence>
<dbReference type="InterPro" id="IPR036944">
    <property type="entry name" value="PPIase_FKBP_N_sf"/>
</dbReference>
<evidence type="ECO:0000313" key="9">
    <source>
        <dbReference type="Proteomes" id="UP000034071"/>
    </source>
</evidence>
<dbReference type="PANTHER" id="PTHR43811:SF23">
    <property type="entry name" value="FKBP-TYPE 22 KDA PEPTIDYL-PROLYL CIS-TRANS ISOMERASE"/>
    <property type="match status" value="1"/>
</dbReference>
<evidence type="ECO:0000256" key="4">
    <source>
        <dbReference type="ARBA" id="ARBA00023235"/>
    </source>
</evidence>
<accession>A0A0F6RBK7</accession>
<reference evidence="8 9" key="1">
    <citation type="submission" date="2015-02" db="EMBL/GenBank/DDBJ databases">
        <title>Complete genome sequence of Kangiella geojedonensis strain YCS-5T.</title>
        <authorList>
            <person name="Kim K.M."/>
        </authorList>
    </citation>
    <scope>NUCLEOTIDE SEQUENCE [LARGE SCALE GENOMIC DNA]</scope>
    <source>
        <strain evidence="8 9">YCS-5</strain>
    </source>
</reference>
<keyword evidence="3 5" id="KW-0697">Rotamase</keyword>
<evidence type="ECO:0000256" key="3">
    <source>
        <dbReference type="ARBA" id="ARBA00023110"/>
    </source>
</evidence>
<dbReference type="InterPro" id="IPR001179">
    <property type="entry name" value="PPIase_FKBP_dom"/>
</dbReference>
<protein>
    <recommendedName>
        <fullName evidence="6">Peptidyl-prolyl cis-trans isomerase</fullName>
        <ecNumber evidence="6">5.2.1.8</ecNumber>
    </recommendedName>
</protein>